<evidence type="ECO:0000313" key="2">
    <source>
        <dbReference type="EMBL" id="KAK4455218.1"/>
    </source>
</evidence>
<evidence type="ECO:0000313" key="3">
    <source>
        <dbReference type="Proteomes" id="UP001321760"/>
    </source>
</evidence>
<dbReference type="AlphaFoldDB" id="A0AAV9H6T1"/>
<keyword evidence="3" id="KW-1185">Reference proteome</keyword>
<name>A0AAV9H6T1_9PEZI</name>
<dbReference type="EMBL" id="MU865915">
    <property type="protein sequence ID" value="KAK4455218.1"/>
    <property type="molecule type" value="Genomic_DNA"/>
</dbReference>
<feature type="domain" description="PLL-like beta propeller" evidence="1">
    <location>
        <begin position="23"/>
        <end position="145"/>
    </location>
</feature>
<reference evidence="2" key="2">
    <citation type="submission" date="2023-05" db="EMBL/GenBank/DDBJ databases">
        <authorList>
            <consortium name="Lawrence Berkeley National Laboratory"/>
            <person name="Steindorff A."/>
            <person name="Hensen N."/>
            <person name="Bonometti L."/>
            <person name="Westerberg I."/>
            <person name="Brannstrom I.O."/>
            <person name="Guillou S."/>
            <person name="Cros-Aarteil S."/>
            <person name="Calhoun S."/>
            <person name="Haridas S."/>
            <person name="Kuo A."/>
            <person name="Mondo S."/>
            <person name="Pangilinan J."/>
            <person name="Riley R."/>
            <person name="Labutti K."/>
            <person name="Andreopoulos B."/>
            <person name="Lipzen A."/>
            <person name="Chen C."/>
            <person name="Yanf M."/>
            <person name="Daum C."/>
            <person name="Ng V."/>
            <person name="Clum A."/>
            <person name="Ohm R."/>
            <person name="Martin F."/>
            <person name="Silar P."/>
            <person name="Natvig D."/>
            <person name="Lalanne C."/>
            <person name="Gautier V."/>
            <person name="Ament-Velasquez S.L."/>
            <person name="Kruys A."/>
            <person name="Hutchinson M.I."/>
            <person name="Powell A.J."/>
            <person name="Barry K."/>
            <person name="Miller A.N."/>
            <person name="Grigoriev I.V."/>
            <person name="Debuchy R."/>
            <person name="Gladieux P."/>
            <person name="Thoren M.H."/>
            <person name="Johannesson H."/>
        </authorList>
    </citation>
    <scope>NUCLEOTIDE SEQUENCE</scope>
    <source>
        <strain evidence="2">PSN243</strain>
    </source>
</reference>
<evidence type="ECO:0000259" key="1">
    <source>
        <dbReference type="Pfam" id="PF26607"/>
    </source>
</evidence>
<sequence>CKGTICGQILSATTLTDSTSTFLFARGVDSAIWYREIISSPLPDGRNLSDITTHVWKSDWHSLGGSLVSQPASSSMRPGRIDVFAIGTDQTTRVKTLRNGVWDKEWISLGGAAASPPATCSYGIDNNNVVMVGTDHGVYHKYLNDGNTWGPTIGGEWEEQRGLAWSSADTGCAVTVGGVRRYEIVMFGGAVGMPQEAELLPRGMYFMRFNTSHGWDGSWSGGEGNYRGNPTMVATANRTDSFGLEVQPIGTELSVPLYVTGWTQQGGLEARVSLGGNSRSVAAAYATGFNRLDVFVVGNDTRLKHRVRLGGDWGADWEDLGGSFSSAPQPVVLNDTAVAVFGVGTDGSVIHGVFLTTTESTWGQGQWYSDGGNMSTSWYQGTFTSPGVR</sequence>
<dbReference type="Gene3D" id="2.120.10.70">
    <property type="entry name" value="Fucose-specific lectin"/>
    <property type="match status" value="1"/>
</dbReference>
<protein>
    <recommendedName>
        <fullName evidence="1">PLL-like beta propeller domain-containing protein</fullName>
    </recommendedName>
</protein>
<comment type="caution">
    <text evidence="2">The sequence shown here is derived from an EMBL/GenBank/DDBJ whole genome shotgun (WGS) entry which is preliminary data.</text>
</comment>
<feature type="non-terminal residue" evidence="2">
    <location>
        <position position="1"/>
    </location>
</feature>
<dbReference type="Proteomes" id="UP001321760">
    <property type="component" value="Unassembled WGS sequence"/>
</dbReference>
<accession>A0AAV9H6T1</accession>
<dbReference type="SUPFAM" id="SSF89372">
    <property type="entry name" value="Fucose-specific lectin"/>
    <property type="match status" value="2"/>
</dbReference>
<proteinExistence type="predicted"/>
<organism evidence="2 3">
    <name type="scientific">Podospora aff. communis PSN243</name>
    <dbReference type="NCBI Taxonomy" id="3040156"/>
    <lineage>
        <taxon>Eukaryota</taxon>
        <taxon>Fungi</taxon>
        <taxon>Dikarya</taxon>
        <taxon>Ascomycota</taxon>
        <taxon>Pezizomycotina</taxon>
        <taxon>Sordariomycetes</taxon>
        <taxon>Sordariomycetidae</taxon>
        <taxon>Sordariales</taxon>
        <taxon>Podosporaceae</taxon>
        <taxon>Podospora</taxon>
    </lineage>
</organism>
<dbReference type="InterPro" id="IPR058502">
    <property type="entry name" value="PLL-like_beta-prop"/>
</dbReference>
<feature type="domain" description="PLL-like beta propeller" evidence="1">
    <location>
        <begin position="232"/>
        <end position="376"/>
    </location>
</feature>
<dbReference type="Pfam" id="PF26607">
    <property type="entry name" value="DUF8189"/>
    <property type="match status" value="2"/>
</dbReference>
<gene>
    <name evidence="2" type="ORF">QBC34DRAFT_288677</name>
</gene>
<reference evidence="2" key="1">
    <citation type="journal article" date="2023" name="Mol. Phylogenet. Evol.">
        <title>Genome-scale phylogeny and comparative genomics of the fungal order Sordariales.</title>
        <authorList>
            <person name="Hensen N."/>
            <person name="Bonometti L."/>
            <person name="Westerberg I."/>
            <person name="Brannstrom I.O."/>
            <person name="Guillou S."/>
            <person name="Cros-Aarteil S."/>
            <person name="Calhoun S."/>
            <person name="Haridas S."/>
            <person name="Kuo A."/>
            <person name="Mondo S."/>
            <person name="Pangilinan J."/>
            <person name="Riley R."/>
            <person name="LaButti K."/>
            <person name="Andreopoulos B."/>
            <person name="Lipzen A."/>
            <person name="Chen C."/>
            <person name="Yan M."/>
            <person name="Daum C."/>
            <person name="Ng V."/>
            <person name="Clum A."/>
            <person name="Steindorff A."/>
            <person name="Ohm R.A."/>
            <person name="Martin F."/>
            <person name="Silar P."/>
            <person name="Natvig D.O."/>
            <person name="Lalanne C."/>
            <person name="Gautier V."/>
            <person name="Ament-Velasquez S.L."/>
            <person name="Kruys A."/>
            <person name="Hutchinson M.I."/>
            <person name="Powell A.J."/>
            <person name="Barry K."/>
            <person name="Miller A.N."/>
            <person name="Grigoriev I.V."/>
            <person name="Debuchy R."/>
            <person name="Gladieux P."/>
            <person name="Hiltunen Thoren M."/>
            <person name="Johannesson H."/>
        </authorList>
    </citation>
    <scope>NUCLEOTIDE SEQUENCE</scope>
    <source>
        <strain evidence="2">PSN243</strain>
    </source>
</reference>